<dbReference type="EMBL" id="CP038441">
    <property type="protein sequence ID" value="QJT24042.1"/>
    <property type="molecule type" value="Genomic_DNA"/>
</dbReference>
<keyword evidence="1" id="KW-0472">Membrane</keyword>
<dbReference type="AlphaFoldDB" id="A0A6M4YLR3"/>
<feature type="transmembrane region" description="Helical" evidence="1">
    <location>
        <begin position="6"/>
        <end position="30"/>
    </location>
</feature>
<dbReference type="PROSITE" id="PS00409">
    <property type="entry name" value="PROKAR_NTER_METHYL"/>
    <property type="match status" value="1"/>
</dbReference>
<reference evidence="3 4" key="1">
    <citation type="submission" date="2019-03" db="EMBL/GenBank/DDBJ databases">
        <title>Novel transposon Tn6433 accelerates the dissemination of tet(E) in Aeromonas from aerobic biofilm under oxytetracycline stress.</title>
        <authorList>
            <person name="Shi Y."/>
            <person name="Tian Z."/>
            <person name="Zhang Y."/>
            <person name="Zhang H."/>
            <person name="Yang M."/>
        </authorList>
    </citation>
    <scope>NUCLEOTIDE SEQUENCE [LARGE SCALE GENOMIC DNA]</scope>
    <source>
        <strain evidence="3 4">T0.1-19</strain>
    </source>
</reference>
<dbReference type="NCBIfam" id="TIGR02523">
    <property type="entry name" value="type_IV_pilV"/>
    <property type="match status" value="1"/>
</dbReference>
<feature type="domain" description="Type IV pilin Tt1218-like" evidence="2">
    <location>
        <begin position="26"/>
        <end position="99"/>
    </location>
</feature>
<name>A0A6M4YLR3_AERME</name>
<dbReference type="InterPro" id="IPR012902">
    <property type="entry name" value="N_methyl_site"/>
</dbReference>
<evidence type="ECO:0000259" key="2">
    <source>
        <dbReference type="Pfam" id="PF22150"/>
    </source>
</evidence>
<evidence type="ECO:0000313" key="3">
    <source>
        <dbReference type="EMBL" id="QJT24042.1"/>
    </source>
</evidence>
<gene>
    <name evidence="3" type="primary">pilV</name>
    <name evidence="3" type="ORF">E4184_03435</name>
</gene>
<sequence length="179" mass="19058">MTGFSLLEVMIAAVVLSFGLLGLVGMQATAKFSGYEARQRTIANWLANDLVERARINQDSWTAQGTTVVSGNTILNMPSCANSNGTMSDCSRSERQALDLFYWQRSLLGSAVSGAASSLQAPVGCVIRGANNSLTVGIFWRGRESLSDGADAVTAVRNSCGLGNAADRQRRQFVLTTTL</sequence>
<dbReference type="InterPro" id="IPR013362">
    <property type="entry name" value="Pilus_4_PilV"/>
</dbReference>
<accession>A0A6M4YLR3</accession>
<dbReference type="Pfam" id="PF22150">
    <property type="entry name" value="Tt1218-like"/>
    <property type="match status" value="1"/>
</dbReference>
<evidence type="ECO:0000256" key="1">
    <source>
        <dbReference type="SAM" id="Phobius"/>
    </source>
</evidence>
<evidence type="ECO:0000313" key="4">
    <source>
        <dbReference type="Proteomes" id="UP000501427"/>
    </source>
</evidence>
<dbReference type="InterPro" id="IPR054402">
    <property type="entry name" value="Tt1218-like_dom"/>
</dbReference>
<proteinExistence type="predicted"/>
<dbReference type="Proteomes" id="UP000501427">
    <property type="component" value="Chromosome"/>
</dbReference>
<keyword evidence="1" id="KW-0812">Transmembrane</keyword>
<organism evidence="3 4">
    <name type="scientific">Aeromonas media</name>
    <dbReference type="NCBI Taxonomy" id="651"/>
    <lineage>
        <taxon>Bacteria</taxon>
        <taxon>Pseudomonadati</taxon>
        <taxon>Pseudomonadota</taxon>
        <taxon>Gammaproteobacteria</taxon>
        <taxon>Aeromonadales</taxon>
        <taxon>Aeromonadaceae</taxon>
        <taxon>Aeromonas</taxon>
    </lineage>
</organism>
<protein>
    <submittedName>
        <fullName evidence="3">Type IV pilus modification protein PilV</fullName>
    </submittedName>
</protein>
<keyword evidence="1" id="KW-1133">Transmembrane helix</keyword>